<dbReference type="AlphaFoldDB" id="A0A1J5SKQ0"/>
<accession>A0A1J5SKQ0</accession>
<evidence type="ECO:0000313" key="1">
    <source>
        <dbReference type="EMBL" id="OIR00662.1"/>
    </source>
</evidence>
<protein>
    <submittedName>
        <fullName evidence="1">Uncharacterized protein</fullName>
    </submittedName>
</protein>
<gene>
    <name evidence="1" type="ORF">GALL_173540</name>
</gene>
<proteinExistence type="predicted"/>
<sequence>MSDILQIIAPLKTEIKKLASVQGKSLATLHETITSLSETSNEFENLWAGGWGNTNYNHYYNPKNYEQGIKVNTDYFYDLISKKHKVNIDNIERDVTKHLEPYKKFQHHLITELSVIRDNENFNNENELLKLIENFKWGLDPSHYVTLRRPNQIPVYDMRALTRGLETPPHIAVTAYLISLSTRAYSVRSFEELVSRILRQIELKLTAKSMPDSYGYSAKVLNDIFDNFHNFYTQLKNRHNNRQTIEIQDEYDVQDLLHCIFKLHFKDVREEEYTPSYGGISTRMDFLLKNENIVIEVKKTREKLSDKEISAQLILDVAHYKNHPNCKLLKCFVYDPENRVKNPRGLETDLNKLSDDNLSVELFIRP</sequence>
<dbReference type="Pfam" id="PF18742">
    <property type="entry name" value="DpnII-MboI"/>
    <property type="match status" value="1"/>
</dbReference>
<name>A0A1J5SKQ0_9ZZZZ</name>
<organism evidence="1">
    <name type="scientific">mine drainage metagenome</name>
    <dbReference type="NCBI Taxonomy" id="410659"/>
    <lineage>
        <taxon>unclassified sequences</taxon>
        <taxon>metagenomes</taxon>
        <taxon>ecological metagenomes</taxon>
    </lineage>
</organism>
<reference evidence="1" key="1">
    <citation type="submission" date="2016-10" db="EMBL/GenBank/DDBJ databases">
        <title>Sequence of Gallionella enrichment culture.</title>
        <authorList>
            <person name="Poehlein A."/>
            <person name="Muehling M."/>
            <person name="Daniel R."/>
        </authorList>
    </citation>
    <scope>NUCLEOTIDE SEQUENCE</scope>
</reference>
<comment type="caution">
    <text evidence="1">The sequence shown here is derived from an EMBL/GenBank/DDBJ whole genome shotgun (WGS) entry which is preliminary data.</text>
</comment>
<dbReference type="EMBL" id="MLJW01000093">
    <property type="protein sequence ID" value="OIR00662.1"/>
    <property type="molecule type" value="Genomic_DNA"/>
</dbReference>